<protein>
    <submittedName>
        <fullName evidence="1">Uncharacterized protein</fullName>
    </submittedName>
</protein>
<comment type="caution">
    <text evidence="1">The sequence shown here is derived from an EMBL/GenBank/DDBJ whole genome shotgun (WGS) entry which is preliminary data.</text>
</comment>
<evidence type="ECO:0000313" key="1">
    <source>
        <dbReference type="EMBL" id="OAI09762.1"/>
    </source>
</evidence>
<sequence length="84" mass="9380">MIFYVTKRLAKQFNLIGQQSPISFRQIDCEKITTAFEAMSAIFCHISFIGVSFDGFRFALPILLSAIGSPLSVVSYGSIQAFRH</sequence>
<name>A0A177MVY8_9GAMM</name>
<accession>A0A177MVY8</accession>
<dbReference type="AlphaFoldDB" id="A0A177MVY8"/>
<reference evidence="1 2" key="1">
    <citation type="submission" date="2016-03" db="EMBL/GenBank/DDBJ databases">
        <authorList>
            <person name="Ploux O."/>
        </authorList>
    </citation>
    <scope>NUCLEOTIDE SEQUENCE [LARGE SCALE GENOMIC DNA]</scope>
    <source>
        <strain evidence="1 2">R-45378</strain>
    </source>
</reference>
<organism evidence="1 2">
    <name type="scientific">Methylomonas koyamae</name>
    <dbReference type="NCBI Taxonomy" id="702114"/>
    <lineage>
        <taxon>Bacteria</taxon>
        <taxon>Pseudomonadati</taxon>
        <taxon>Pseudomonadota</taxon>
        <taxon>Gammaproteobacteria</taxon>
        <taxon>Methylococcales</taxon>
        <taxon>Methylococcaceae</taxon>
        <taxon>Methylomonas</taxon>
    </lineage>
</organism>
<dbReference type="EMBL" id="LUUJ01000145">
    <property type="protein sequence ID" value="OAI09762.1"/>
    <property type="molecule type" value="Genomic_DNA"/>
</dbReference>
<proteinExistence type="predicted"/>
<dbReference type="Proteomes" id="UP000077857">
    <property type="component" value="Unassembled WGS sequence"/>
</dbReference>
<gene>
    <name evidence="1" type="ORF">A1507_04325</name>
</gene>
<evidence type="ECO:0000313" key="2">
    <source>
        <dbReference type="Proteomes" id="UP000077857"/>
    </source>
</evidence>